<dbReference type="KEGG" id="dfa:DFA_01561"/>
<evidence type="ECO:0000313" key="6">
    <source>
        <dbReference type="EMBL" id="EGG21675.1"/>
    </source>
</evidence>
<keyword evidence="4 5" id="KW-0472">Membrane</keyword>
<keyword evidence="2 5" id="KW-0812">Transmembrane</keyword>
<evidence type="ECO:0000256" key="2">
    <source>
        <dbReference type="ARBA" id="ARBA00022692"/>
    </source>
</evidence>
<dbReference type="Proteomes" id="UP000007797">
    <property type="component" value="Unassembled WGS sequence"/>
</dbReference>
<dbReference type="GO" id="GO:0016020">
    <property type="term" value="C:membrane"/>
    <property type="evidence" value="ECO:0007669"/>
    <property type="project" value="UniProtKB-SubCell"/>
</dbReference>
<dbReference type="InterPro" id="IPR006696">
    <property type="entry name" value="DUF423"/>
</dbReference>
<sequence>MNPSIWFSIGGLSGAAAIGFGAFGGHGLQNRVKEAKMLENWKTASYYHLINSVALLLVPFSKYHHIAGPLLASGTLLFSGSLYAMVLTDNRKLGMITPIGGLAMMGGWAALGLGARLPPSFV</sequence>
<feature type="transmembrane region" description="Helical" evidence="5">
    <location>
        <begin position="66"/>
        <end position="86"/>
    </location>
</feature>
<protein>
    <recommendedName>
        <fullName evidence="8">Transmembrane protein</fullName>
    </recommendedName>
</protein>
<feature type="transmembrane region" description="Helical" evidence="5">
    <location>
        <begin position="6"/>
        <end position="23"/>
    </location>
</feature>
<gene>
    <name evidence="6" type="ORF">DFA_01561</name>
</gene>
<dbReference type="OrthoDB" id="269173at2759"/>
<evidence type="ECO:0000256" key="5">
    <source>
        <dbReference type="SAM" id="Phobius"/>
    </source>
</evidence>
<proteinExistence type="predicted"/>
<feature type="transmembrane region" description="Helical" evidence="5">
    <location>
        <begin position="93"/>
        <end position="115"/>
    </location>
</feature>
<keyword evidence="7" id="KW-1185">Reference proteome</keyword>
<dbReference type="STRING" id="1054147.F4PTF3"/>
<dbReference type="OMA" id="VEYQFYH"/>
<evidence type="ECO:0000256" key="4">
    <source>
        <dbReference type="ARBA" id="ARBA00023136"/>
    </source>
</evidence>
<dbReference type="PANTHER" id="PTHR43461:SF1">
    <property type="entry name" value="TRANSMEMBRANE PROTEIN 256"/>
    <property type="match status" value="1"/>
</dbReference>
<evidence type="ECO:0000313" key="7">
    <source>
        <dbReference type="Proteomes" id="UP000007797"/>
    </source>
</evidence>
<comment type="subcellular location">
    <subcellularLocation>
        <location evidence="1">Membrane</location>
        <topology evidence="1">Multi-pass membrane protein</topology>
    </subcellularLocation>
</comment>
<keyword evidence="3 5" id="KW-1133">Transmembrane helix</keyword>
<dbReference type="GeneID" id="14872621"/>
<dbReference type="EMBL" id="GL883010">
    <property type="protein sequence ID" value="EGG21675.1"/>
    <property type="molecule type" value="Genomic_DNA"/>
</dbReference>
<feature type="transmembrane region" description="Helical" evidence="5">
    <location>
        <begin position="44"/>
        <end position="60"/>
    </location>
</feature>
<dbReference type="PANTHER" id="PTHR43461">
    <property type="entry name" value="TRANSMEMBRANE PROTEIN 256"/>
    <property type="match status" value="1"/>
</dbReference>
<organism evidence="6 7">
    <name type="scientific">Cavenderia fasciculata</name>
    <name type="common">Slime mold</name>
    <name type="synonym">Dictyostelium fasciculatum</name>
    <dbReference type="NCBI Taxonomy" id="261658"/>
    <lineage>
        <taxon>Eukaryota</taxon>
        <taxon>Amoebozoa</taxon>
        <taxon>Evosea</taxon>
        <taxon>Eumycetozoa</taxon>
        <taxon>Dictyostelia</taxon>
        <taxon>Acytosteliales</taxon>
        <taxon>Cavenderiaceae</taxon>
        <taxon>Cavenderia</taxon>
    </lineage>
</organism>
<dbReference type="AlphaFoldDB" id="F4PTF3"/>
<name>F4PTF3_CACFS</name>
<dbReference type="Pfam" id="PF04241">
    <property type="entry name" value="DUF423"/>
    <property type="match status" value="1"/>
</dbReference>
<evidence type="ECO:0008006" key="8">
    <source>
        <dbReference type="Google" id="ProtNLM"/>
    </source>
</evidence>
<evidence type="ECO:0000256" key="1">
    <source>
        <dbReference type="ARBA" id="ARBA00004141"/>
    </source>
</evidence>
<reference evidence="7" key="1">
    <citation type="journal article" date="2011" name="Genome Res.">
        <title>Phylogeny-wide analysis of social amoeba genomes highlights ancient origins for complex intercellular communication.</title>
        <authorList>
            <person name="Heidel A.J."/>
            <person name="Lawal H.M."/>
            <person name="Felder M."/>
            <person name="Schilde C."/>
            <person name="Helps N.R."/>
            <person name="Tunggal B."/>
            <person name="Rivero F."/>
            <person name="John U."/>
            <person name="Schleicher M."/>
            <person name="Eichinger L."/>
            <person name="Platzer M."/>
            <person name="Noegel A.A."/>
            <person name="Schaap P."/>
            <person name="Gloeckner G."/>
        </authorList>
    </citation>
    <scope>NUCLEOTIDE SEQUENCE [LARGE SCALE GENOMIC DNA]</scope>
    <source>
        <strain evidence="7">SH3</strain>
    </source>
</reference>
<accession>F4PTF3</accession>
<evidence type="ECO:0000256" key="3">
    <source>
        <dbReference type="ARBA" id="ARBA00022989"/>
    </source>
</evidence>
<dbReference type="RefSeq" id="XP_004359525.1">
    <property type="nucleotide sequence ID" value="XM_004359468.1"/>
</dbReference>